<dbReference type="Proteomes" id="UP000192731">
    <property type="component" value="Unassembled WGS sequence"/>
</dbReference>
<protein>
    <submittedName>
        <fullName evidence="6">FAD dependent oxidoreductase</fullName>
    </submittedName>
</protein>
<evidence type="ECO:0000313" key="7">
    <source>
        <dbReference type="Proteomes" id="UP000192731"/>
    </source>
</evidence>
<evidence type="ECO:0000256" key="2">
    <source>
        <dbReference type="ARBA" id="ARBA00022723"/>
    </source>
</evidence>
<keyword evidence="7" id="KW-1185">Reference proteome</keyword>
<dbReference type="PANTHER" id="PTHR43498:SF1">
    <property type="entry name" value="COB--COM HETERODISULFIDE REDUCTASE IRON-SULFUR SUBUNIT A"/>
    <property type="match status" value="1"/>
</dbReference>
<keyword evidence="5" id="KW-0411">Iron-sulfur</keyword>
<dbReference type="RefSeq" id="WP_084053718.1">
    <property type="nucleotide sequence ID" value="NZ_FWWT01000021.1"/>
</dbReference>
<dbReference type="AlphaFoldDB" id="A0A1W1VHC8"/>
<dbReference type="InterPro" id="IPR036188">
    <property type="entry name" value="FAD/NAD-bd_sf"/>
</dbReference>
<dbReference type="Gene3D" id="3.50.50.60">
    <property type="entry name" value="FAD/NAD(P)-binding domain"/>
    <property type="match status" value="1"/>
</dbReference>
<accession>A0A1W1VHC8</accession>
<evidence type="ECO:0000256" key="5">
    <source>
        <dbReference type="ARBA" id="ARBA00023014"/>
    </source>
</evidence>
<evidence type="ECO:0000256" key="3">
    <source>
        <dbReference type="ARBA" id="ARBA00023002"/>
    </source>
</evidence>
<dbReference type="PANTHER" id="PTHR43498">
    <property type="entry name" value="FERREDOXIN:COB-COM HETERODISULFIDE REDUCTASE SUBUNIT A"/>
    <property type="match status" value="1"/>
</dbReference>
<name>A0A1W1VHC8_DESTI</name>
<evidence type="ECO:0000256" key="1">
    <source>
        <dbReference type="ARBA" id="ARBA00022485"/>
    </source>
</evidence>
<dbReference type="GO" id="GO:0051539">
    <property type="term" value="F:4 iron, 4 sulfur cluster binding"/>
    <property type="evidence" value="ECO:0007669"/>
    <property type="project" value="UniProtKB-KW"/>
</dbReference>
<dbReference type="Pfam" id="PF12831">
    <property type="entry name" value="FAD_oxidored"/>
    <property type="match status" value="1"/>
</dbReference>
<dbReference type="STRING" id="656914.SAMN00017405_2100"/>
<gene>
    <name evidence="6" type="ORF">SAMN00017405_2100</name>
</gene>
<keyword evidence="1" id="KW-0004">4Fe-4S</keyword>
<keyword evidence="4" id="KW-0408">Iron</keyword>
<dbReference type="GO" id="GO:0046872">
    <property type="term" value="F:metal ion binding"/>
    <property type="evidence" value="ECO:0007669"/>
    <property type="project" value="UniProtKB-KW"/>
</dbReference>
<reference evidence="6 7" key="1">
    <citation type="submission" date="2017-04" db="EMBL/GenBank/DDBJ databases">
        <authorList>
            <person name="Afonso C.L."/>
            <person name="Miller P.J."/>
            <person name="Scott M.A."/>
            <person name="Spackman E."/>
            <person name="Goraichik I."/>
            <person name="Dimitrov K.M."/>
            <person name="Suarez D.L."/>
            <person name="Swayne D.E."/>
        </authorList>
    </citation>
    <scope>NUCLEOTIDE SEQUENCE [LARGE SCALE GENOMIC DNA]</scope>
    <source>
        <strain evidence="6 7">DSM 11270</strain>
    </source>
</reference>
<evidence type="ECO:0000313" key="6">
    <source>
        <dbReference type="EMBL" id="SMB92785.1"/>
    </source>
</evidence>
<proteinExistence type="predicted"/>
<dbReference type="InterPro" id="IPR039650">
    <property type="entry name" value="HdrA-like"/>
</dbReference>
<keyword evidence="3" id="KW-0560">Oxidoreductase</keyword>
<dbReference type="EMBL" id="FWWT01000021">
    <property type="protein sequence ID" value="SMB92785.1"/>
    <property type="molecule type" value="Genomic_DNA"/>
</dbReference>
<organism evidence="6 7">
    <name type="scientific">Desulfonispora thiosulfatigenes DSM 11270</name>
    <dbReference type="NCBI Taxonomy" id="656914"/>
    <lineage>
        <taxon>Bacteria</taxon>
        <taxon>Bacillati</taxon>
        <taxon>Bacillota</taxon>
        <taxon>Clostridia</taxon>
        <taxon>Eubacteriales</taxon>
        <taxon>Peptococcaceae</taxon>
        <taxon>Desulfonispora</taxon>
    </lineage>
</organism>
<sequence>MKSKKVILLVMIVLMINLIGCSSVPEKEIVNLPQKSTTNKYDLIVLGGEPEGIAAAVSAARNGLSVLLIEDDEALGGLMTLGKLNFLDMNHAKDGTLLTQGIFEEFYDKVGGNAFDIEKAKSVFNEMISHEKSIVVKLNTSLVEPIKQENKLVGIKVKENEDINEYFAKRFIDATTDADLAASSGVPYTFAGEDIGEKDRMMGVTLVFELEDVSWSKVFSYLNYSRVMGKIYKDERQHVGAKLNSAWGYTEEGYSYEPRDPLMRLRGFNIAKQENGNVLINALVIFGVDVLDEKSKENGIERAKEELKYILPYVQENFVGFKKAKLVGTAEELYVRESRHIIGEYVLNIDDVLENRDKEDRITLGSYPVDVQPTVNQRWGTVVGNPEQYSIPFRSLVPLNVENLLVVGRSASYSSLAAGSARVIPVGMCEGQAAGVASAYSIKHDLSFRKMTKSQNAITEIQNKLKEQGAYLEPFSIENPLTKHWAYEGVKTLRSLGLLDGGYLNEYNLEGSVDKWFIENLLNNMMKKVELKEHGTIEIPLEPTTKDIIEAVYFALTKEKGSNFEEMKNILKEKDIITDDISSYFAEESKKPQRAEVIVLVSNFYKLKSK</sequence>
<dbReference type="SUPFAM" id="SSF51905">
    <property type="entry name" value="FAD/NAD(P)-binding domain"/>
    <property type="match status" value="1"/>
</dbReference>
<evidence type="ECO:0000256" key="4">
    <source>
        <dbReference type="ARBA" id="ARBA00023004"/>
    </source>
</evidence>
<keyword evidence="2" id="KW-0479">Metal-binding</keyword>
<dbReference type="GO" id="GO:0016491">
    <property type="term" value="F:oxidoreductase activity"/>
    <property type="evidence" value="ECO:0007669"/>
    <property type="project" value="UniProtKB-KW"/>
</dbReference>
<dbReference type="OrthoDB" id="9759982at2"/>